<keyword evidence="2" id="KW-0611">Plant defense</keyword>
<dbReference type="SMART" id="SM00380">
    <property type="entry name" value="AP2"/>
    <property type="match status" value="1"/>
</dbReference>
<dbReference type="CDD" id="cd00018">
    <property type="entry name" value="AP2"/>
    <property type="match status" value="1"/>
</dbReference>
<dbReference type="Gene3D" id="3.30.730.10">
    <property type="entry name" value="AP2/ERF domain"/>
    <property type="match status" value="1"/>
</dbReference>
<dbReference type="GO" id="GO:0006952">
    <property type="term" value="P:defense response"/>
    <property type="evidence" value="ECO:0007669"/>
    <property type="project" value="UniProtKB-KW"/>
</dbReference>
<dbReference type="AlphaFoldDB" id="A0A2Z7AR94"/>
<dbReference type="PRINTS" id="PR00367">
    <property type="entry name" value="ETHRSPELEMNT"/>
</dbReference>
<dbReference type="Proteomes" id="UP000250235">
    <property type="component" value="Unassembled WGS sequence"/>
</dbReference>
<keyword evidence="9" id="KW-1185">Reference proteome</keyword>
<reference evidence="8 9" key="1">
    <citation type="journal article" date="2015" name="Proc. Natl. Acad. Sci. U.S.A.">
        <title>The resurrection genome of Boea hygrometrica: A blueprint for survival of dehydration.</title>
        <authorList>
            <person name="Xiao L."/>
            <person name="Yang G."/>
            <person name="Zhang L."/>
            <person name="Yang X."/>
            <person name="Zhao S."/>
            <person name="Ji Z."/>
            <person name="Zhou Q."/>
            <person name="Hu M."/>
            <person name="Wang Y."/>
            <person name="Chen M."/>
            <person name="Xu Y."/>
            <person name="Jin H."/>
            <person name="Xiao X."/>
            <person name="Hu G."/>
            <person name="Bao F."/>
            <person name="Hu Y."/>
            <person name="Wan P."/>
            <person name="Li L."/>
            <person name="Deng X."/>
            <person name="Kuang T."/>
            <person name="Xiang C."/>
            <person name="Zhu J.K."/>
            <person name="Oliver M.J."/>
            <person name="He Y."/>
        </authorList>
    </citation>
    <scope>NUCLEOTIDE SEQUENCE [LARGE SCALE GENOMIC DNA]</scope>
    <source>
        <strain evidence="9">cv. XS01</strain>
    </source>
</reference>
<dbReference type="FunFam" id="3.30.730.10:FF:000001">
    <property type="entry name" value="Ethylene-responsive transcription factor 2"/>
    <property type="match status" value="1"/>
</dbReference>
<evidence type="ECO:0000256" key="3">
    <source>
        <dbReference type="ARBA" id="ARBA00023015"/>
    </source>
</evidence>
<dbReference type="GO" id="GO:0003700">
    <property type="term" value="F:DNA-binding transcription factor activity"/>
    <property type="evidence" value="ECO:0007669"/>
    <property type="project" value="InterPro"/>
</dbReference>
<dbReference type="GO" id="GO:0003677">
    <property type="term" value="F:DNA binding"/>
    <property type="evidence" value="ECO:0007669"/>
    <property type="project" value="UniProtKB-KW"/>
</dbReference>
<keyword evidence="6" id="KW-0539">Nucleus</keyword>
<evidence type="ECO:0000313" key="9">
    <source>
        <dbReference type="Proteomes" id="UP000250235"/>
    </source>
</evidence>
<dbReference type="EMBL" id="KV014852">
    <property type="protein sequence ID" value="KZV21879.1"/>
    <property type="molecule type" value="Genomic_DNA"/>
</dbReference>
<dbReference type="SUPFAM" id="SSF54171">
    <property type="entry name" value="DNA-binding domain"/>
    <property type="match status" value="1"/>
</dbReference>
<dbReference type="InterPro" id="IPR001471">
    <property type="entry name" value="AP2/ERF_dom"/>
</dbReference>
<evidence type="ECO:0000313" key="8">
    <source>
        <dbReference type="EMBL" id="KZV21879.1"/>
    </source>
</evidence>
<sequence>MIPRDTKRIKYSVHTTITTKVVSPPPLKETCKGSFSSKTPRLVRISVTDYDATDSSSDECESEQNYLRVRKLMNEVRVEINGHGSSVDVKKKTKKQRSMQEHDLVGEGKKFRGVRRRPWGKWAAEIRDPTRRTRVWLGTYETAEEAALVYDEAAIRIHGRKAVTNFMAPPEMATTEPSGVPVSCYDKESCHDKLCSPMSVLRFSNDHDSSNCGRSGSVRV</sequence>
<comment type="subcellular location">
    <subcellularLocation>
        <location evidence="1">Nucleus</location>
    </subcellularLocation>
</comment>
<proteinExistence type="predicted"/>
<keyword evidence="3" id="KW-0805">Transcription regulation</keyword>
<dbReference type="Pfam" id="PF00847">
    <property type="entry name" value="AP2"/>
    <property type="match status" value="1"/>
</dbReference>
<accession>A0A2Z7AR94</accession>
<dbReference type="InterPro" id="IPR016177">
    <property type="entry name" value="DNA-bd_dom_sf"/>
</dbReference>
<protein>
    <recommendedName>
        <fullName evidence="7">AP2/ERF domain-containing protein</fullName>
    </recommendedName>
</protein>
<dbReference type="InterPro" id="IPR050913">
    <property type="entry name" value="AP2/ERF_ERF"/>
</dbReference>
<evidence type="ECO:0000256" key="4">
    <source>
        <dbReference type="ARBA" id="ARBA00023125"/>
    </source>
</evidence>
<evidence type="ECO:0000256" key="2">
    <source>
        <dbReference type="ARBA" id="ARBA00022821"/>
    </source>
</evidence>
<dbReference type="OrthoDB" id="610645at2759"/>
<gene>
    <name evidence="8" type="ORF">F511_05569</name>
</gene>
<evidence type="ECO:0000259" key="7">
    <source>
        <dbReference type="PROSITE" id="PS51032"/>
    </source>
</evidence>
<dbReference type="InterPro" id="IPR036955">
    <property type="entry name" value="AP2/ERF_dom_sf"/>
</dbReference>
<keyword evidence="5" id="KW-0804">Transcription</keyword>
<dbReference type="PIRSF" id="PIRSF038123">
    <property type="entry name" value="PTI6"/>
    <property type="match status" value="1"/>
</dbReference>
<dbReference type="PANTHER" id="PTHR31194">
    <property type="entry name" value="SHN SHINE , DNA BINDING / TRANSCRIPTION FACTOR"/>
    <property type="match status" value="1"/>
</dbReference>
<name>A0A2Z7AR94_9LAMI</name>
<dbReference type="PROSITE" id="PS51032">
    <property type="entry name" value="AP2_ERF"/>
    <property type="match status" value="1"/>
</dbReference>
<organism evidence="8 9">
    <name type="scientific">Dorcoceras hygrometricum</name>
    <dbReference type="NCBI Taxonomy" id="472368"/>
    <lineage>
        <taxon>Eukaryota</taxon>
        <taxon>Viridiplantae</taxon>
        <taxon>Streptophyta</taxon>
        <taxon>Embryophyta</taxon>
        <taxon>Tracheophyta</taxon>
        <taxon>Spermatophyta</taxon>
        <taxon>Magnoliopsida</taxon>
        <taxon>eudicotyledons</taxon>
        <taxon>Gunneridae</taxon>
        <taxon>Pentapetalae</taxon>
        <taxon>asterids</taxon>
        <taxon>lamiids</taxon>
        <taxon>Lamiales</taxon>
        <taxon>Gesneriaceae</taxon>
        <taxon>Didymocarpoideae</taxon>
        <taxon>Trichosporeae</taxon>
        <taxon>Loxocarpinae</taxon>
        <taxon>Dorcoceras</taxon>
    </lineage>
</organism>
<feature type="domain" description="AP2/ERF" evidence="7">
    <location>
        <begin position="110"/>
        <end position="167"/>
    </location>
</feature>
<dbReference type="PANTHER" id="PTHR31194:SF140">
    <property type="entry name" value="ETHYLENE-RESPONSIVE TRANSCRIPTION FACTOR CRF2"/>
    <property type="match status" value="1"/>
</dbReference>
<evidence type="ECO:0000256" key="1">
    <source>
        <dbReference type="ARBA" id="ARBA00004123"/>
    </source>
</evidence>
<dbReference type="GO" id="GO:0005634">
    <property type="term" value="C:nucleus"/>
    <property type="evidence" value="ECO:0007669"/>
    <property type="project" value="UniProtKB-SubCell"/>
</dbReference>
<evidence type="ECO:0000256" key="5">
    <source>
        <dbReference type="ARBA" id="ARBA00023163"/>
    </source>
</evidence>
<keyword evidence="4" id="KW-0238">DNA-binding</keyword>
<evidence type="ECO:0000256" key="6">
    <source>
        <dbReference type="ARBA" id="ARBA00023242"/>
    </source>
</evidence>